<accession>A0A1F4ZVL6</accession>
<comment type="caution">
    <text evidence="1">The sequence shown here is derived from an EMBL/GenBank/DDBJ whole genome shotgun (WGS) entry which is preliminary data.</text>
</comment>
<gene>
    <name evidence="1" type="ORF">A2397_02305</name>
</gene>
<reference evidence="1 2" key="1">
    <citation type="journal article" date="2016" name="Nat. Commun.">
        <title>Thousands of microbial genomes shed light on interconnected biogeochemical processes in an aquifer system.</title>
        <authorList>
            <person name="Anantharaman K."/>
            <person name="Brown C.T."/>
            <person name="Hug L.A."/>
            <person name="Sharon I."/>
            <person name="Castelle C.J."/>
            <person name="Probst A.J."/>
            <person name="Thomas B.C."/>
            <person name="Singh A."/>
            <person name="Wilkins M.J."/>
            <person name="Karaoz U."/>
            <person name="Brodie E.L."/>
            <person name="Williams K.H."/>
            <person name="Hubbard S.S."/>
            <person name="Banfield J.F."/>
        </authorList>
    </citation>
    <scope>NUCLEOTIDE SEQUENCE [LARGE SCALE GENOMIC DNA]</scope>
</reference>
<proteinExistence type="predicted"/>
<sequence>MSDAEPTSEVRSEKLTGLEKIEREFSVVYALASGDSGAVAEKMIAAAGKFKTSGDSGKRLWMEELMKTVQLIVPRAQMIRYDKLCLQYCLESGIDSNYWEITAAADLGELVEKDRLEREKDAVELLKLESEFADRIDRRIYQRLAGELKGRFARKLRNIHWNLALDTSDVLDNVRSLAEIGEADWAVGHLKKIAGASETFTLSQQMCYGLIKGGKTVKELDRFLGELRDQGKTASPMRQEYELCRGLIKAGLLDEATRRLPNIDEMQDAAKADCRLDLACGLVKSGNIKKAKEIIEELGPVAYLCRANSGTIESFFKEALLNQADGSVLSALVNEPDGLAMLMSTLLIAKVSNKELVERSQGESLKMLNGGAVEEIINRLEKVGLVTSQNLSIWRSYLVEEQILTGDRVDEPMIERVIRDLTVDNAISLARAGVLVEIAAKTNRTDWLMMLKEKIDPAALWANEHQVTDLISVACSTLIMQKTDQTEAAMAKRAELLEKAKAFFGQRKIHPGLNPKVPGLCGLLMSTGCGEVVKTAIDKEHLEAEDVFRRIGLIDMEKSEEGIRDMYKEWIKSTSLRTKILGFYCKLTDQGVYLGEVDEVLSRSGGEHDLLQIDHEVIKRLWERRVLSKAIKQTDHLQRVEYLGKAAGFVAEKKLDEMLKSLDELNVKEVMKLPLGGGERKPELSNFMELFDAVGDGEWLRGSEINWEDVFNEWAYAGPVRRQFMIALGGLENIARIEKEEKGLTKKIMSAFNLRQMARYPAEMLINSYRGLKSGKKWVGGIVARDDWNGALLHEYRAWGGLNQQLMQHDYILGFVEDGSGNTPGGAAVRLALRMGSPAEGFIVNAHSNGLTLNFGRNGEVSLLDIQERQTRFSKLKVCKEGGMWVFVACSSGSKDGVASQAVEKLGARTAIGQDIPASIKEVRAVFDDQGNLIRLHPIYATGNAVYYNST</sequence>
<name>A0A1F4ZVL6_9BACT</name>
<dbReference type="Proteomes" id="UP000176424">
    <property type="component" value="Unassembled WGS sequence"/>
</dbReference>
<protein>
    <submittedName>
        <fullName evidence="1">Uncharacterized protein</fullName>
    </submittedName>
</protein>
<evidence type="ECO:0000313" key="2">
    <source>
        <dbReference type="Proteomes" id="UP000176424"/>
    </source>
</evidence>
<dbReference type="EMBL" id="MEXR01000032">
    <property type="protein sequence ID" value="OGD09497.1"/>
    <property type="molecule type" value="Genomic_DNA"/>
</dbReference>
<evidence type="ECO:0000313" key="1">
    <source>
        <dbReference type="EMBL" id="OGD09497.1"/>
    </source>
</evidence>
<dbReference type="STRING" id="1797263.A2397_02305"/>
<organism evidence="1 2">
    <name type="scientific">Candidatus Amesbacteria bacterium RIFOXYB1_FULL_44_23</name>
    <dbReference type="NCBI Taxonomy" id="1797263"/>
    <lineage>
        <taxon>Bacteria</taxon>
        <taxon>Candidatus Amesiibacteriota</taxon>
    </lineage>
</organism>
<dbReference type="AlphaFoldDB" id="A0A1F4ZVL6"/>